<feature type="region of interest" description="Disordered" evidence="1">
    <location>
        <begin position="315"/>
        <end position="348"/>
    </location>
</feature>
<sequence length="701" mass="78346">MSLGSSNMAGGALGTAFSLLFLASIIQGLQDVEVFHYEKMEAVVGQNVTLPCTVKGSTDLKIVSIEWRKNKNEETKLVLYSEKFGIYQFWPNVTMQIENTSMGSHLHLFQVTKWDSGFYICDITSFPLGNIRRETELEIKDDVKIMCDMDHTVEVYTGKNLTIQCRAFPDAQYKWTKNKILVSENASLELWCVTEAHTGVYTLTVNTGNKSLHQEFIITVLTATTSLRTEQNQSAVSTASLNGNMDVVTVSPQSNATAEGLTESADSSFTTTPTTGLSTTDSNATWTISMGTAVGDDNPNSRNVTDGEHMTSLTNSTHVSVTSSPATHTDPYHFNNSTDQEINPTHNLNTSEGSVASNLNTTLSYDNKVFRSTQDTRNASMGGNPGATPTLGTVNTMMPIDNEDTAGVRRHLLLLLIIVTLIAVVGFLYRRKLIKDRMDLPPPFKPPPPPVRQRATLCRDTKECCFTNISGESPSQVEGHYFDNLNHDEQQESPHNHHEQQENPIYGNISSDRRDSAELCYETMTMYPRDHRKSLEPDLNYASLDLKIAKKRLKKNRHQQGHAQGRNKLQDELPVHLTPPTNAFLEVEADMDAYLPSRDTSTMVSHSSIYLNSQQIAQETEEMEREKGIYTERKNGGWEGIRTREEGRSGEWKGVQETEERKDSQDSSNGSVFTQLSEVEAIQNGTDHFISSFSYERDQQD</sequence>
<feature type="compositionally biased region" description="Polar residues" evidence="1">
    <location>
        <begin position="666"/>
        <end position="679"/>
    </location>
</feature>
<dbReference type="InterPro" id="IPR003599">
    <property type="entry name" value="Ig_sub"/>
</dbReference>
<dbReference type="InterPro" id="IPR013106">
    <property type="entry name" value="Ig_V-set"/>
</dbReference>
<feature type="transmembrane region" description="Helical" evidence="2">
    <location>
        <begin position="412"/>
        <end position="429"/>
    </location>
</feature>
<dbReference type="InterPro" id="IPR036179">
    <property type="entry name" value="Ig-like_dom_sf"/>
</dbReference>
<feature type="compositionally biased region" description="Polar residues" evidence="1">
    <location>
        <begin position="315"/>
        <end position="327"/>
    </location>
</feature>
<dbReference type="Pfam" id="PF07686">
    <property type="entry name" value="V-set"/>
    <property type="match status" value="1"/>
</dbReference>
<evidence type="ECO:0000313" key="5">
    <source>
        <dbReference type="EMBL" id="TDH04966.1"/>
    </source>
</evidence>
<dbReference type="PANTHER" id="PTHR15317">
    <property type="entry name" value="T-CELL SURFACE PROTEIN TACTILE"/>
    <property type="match status" value="1"/>
</dbReference>
<feature type="compositionally biased region" description="Basic and acidic residues" evidence="1">
    <location>
        <begin position="486"/>
        <end position="501"/>
    </location>
</feature>
<dbReference type="InterPro" id="IPR007110">
    <property type="entry name" value="Ig-like_dom"/>
</dbReference>
<dbReference type="Gene3D" id="2.60.40.10">
    <property type="entry name" value="Immunoglobulins"/>
    <property type="match status" value="2"/>
</dbReference>
<dbReference type="EMBL" id="SCKG01000013">
    <property type="protein sequence ID" value="TDH04966.1"/>
    <property type="molecule type" value="Genomic_DNA"/>
</dbReference>
<evidence type="ECO:0000313" key="6">
    <source>
        <dbReference type="Proteomes" id="UP000295070"/>
    </source>
</evidence>
<feature type="compositionally biased region" description="Basic and acidic residues" evidence="1">
    <location>
        <begin position="638"/>
        <end position="665"/>
    </location>
</feature>
<comment type="caution">
    <text evidence="5">The sequence shown here is derived from an EMBL/GenBank/DDBJ whole genome shotgun (WGS) entry which is preliminary data.</text>
</comment>
<organism evidence="5 6">
    <name type="scientific">Perca flavescens</name>
    <name type="common">American yellow perch</name>
    <name type="synonym">Morone flavescens</name>
    <dbReference type="NCBI Taxonomy" id="8167"/>
    <lineage>
        <taxon>Eukaryota</taxon>
        <taxon>Metazoa</taxon>
        <taxon>Chordata</taxon>
        <taxon>Craniata</taxon>
        <taxon>Vertebrata</taxon>
        <taxon>Euteleostomi</taxon>
        <taxon>Actinopterygii</taxon>
        <taxon>Neopterygii</taxon>
        <taxon>Teleostei</taxon>
        <taxon>Neoteleostei</taxon>
        <taxon>Acanthomorphata</taxon>
        <taxon>Eupercaria</taxon>
        <taxon>Perciformes</taxon>
        <taxon>Percoidei</taxon>
        <taxon>Percidae</taxon>
        <taxon>Percinae</taxon>
        <taxon>Perca</taxon>
    </lineage>
</organism>
<name>A0A484CNJ1_PERFV</name>
<dbReference type="InterPro" id="IPR042381">
    <property type="entry name" value="CD96"/>
</dbReference>
<dbReference type="PANTHER" id="PTHR15317:SF1">
    <property type="entry name" value="T-CELL SURFACE PROTEIN TACTILE"/>
    <property type="match status" value="1"/>
</dbReference>
<dbReference type="SUPFAM" id="SSF48726">
    <property type="entry name" value="Immunoglobulin"/>
    <property type="match status" value="2"/>
</dbReference>
<reference evidence="5 6" key="1">
    <citation type="submission" date="2019-01" db="EMBL/GenBank/DDBJ databases">
        <title>A chromosome-scale genome assembly of the yellow perch, Perca flavescens.</title>
        <authorList>
            <person name="Feron R."/>
            <person name="Morvezen R."/>
            <person name="Bestin A."/>
            <person name="Haffray P."/>
            <person name="Klopp C."/>
            <person name="Zahm M."/>
            <person name="Cabau C."/>
            <person name="Roques C."/>
            <person name="Donnadieu C."/>
            <person name="Bouchez O."/>
            <person name="Christie M."/>
            <person name="Larson W."/>
            <person name="Guiguen Y."/>
        </authorList>
    </citation>
    <scope>NUCLEOTIDE SEQUENCE [LARGE SCALE GENOMIC DNA]</scope>
    <source>
        <strain evidence="5">YP-PL-M2</strain>
        <tissue evidence="5">Blood</tissue>
    </source>
</reference>
<dbReference type="InterPro" id="IPR013783">
    <property type="entry name" value="Ig-like_fold"/>
</dbReference>
<dbReference type="GO" id="GO:0007160">
    <property type="term" value="P:cell-matrix adhesion"/>
    <property type="evidence" value="ECO:0007669"/>
    <property type="project" value="TreeGrafter"/>
</dbReference>
<protein>
    <recommendedName>
        <fullName evidence="4">Ig-like domain-containing protein</fullName>
    </recommendedName>
</protein>
<keyword evidence="2" id="KW-1133">Transmembrane helix</keyword>
<dbReference type="SMART" id="SM00409">
    <property type="entry name" value="IG"/>
    <property type="match status" value="2"/>
</dbReference>
<accession>A0A484CNJ1</accession>
<keyword evidence="2" id="KW-0812">Transmembrane</keyword>
<feature type="compositionally biased region" description="Low complexity" evidence="1">
    <location>
        <begin position="264"/>
        <end position="282"/>
    </location>
</feature>
<feature type="region of interest" description="Disordered" evidence="1">
    <location>
        <begin position="253"/>
        <end position="283"/>
    </location>
</feature>
<feature type="compositionally biased region" description="Polar residues" evidence="1">
    <location>
        <begin position="334"/>
        <end position="348"/>
    </location>
</feature>
<evidence type="ECO:0000259" key="4">
    <source>
        <dbReference type="PROSITE" id="PS50835"/>
    </source>
</evidence>
<dbReference type="SMART" id="SM00408">
    <property type="entry name" value="IGc2"/>
    <property type="match status" value="2"/>
</dbReference>
<gene>
    <name evidence="5" type="ORF">EPR50_G00138040</name>
</gene>
<evidence type="ECO:0000256" key="2">
    <source>
        <dbReference type="SAM" id="Phobius"/>
    </source>
</evidence>
<dbReference type="Proteomes" id="UP000295070">
    <property type="component" value="Chromosome 13"/>
</dbReference>
<dbReference type="InterPro" id="IPR003598">
    <property type="entry name" value="Ig_sub2"/>
</dbReference>
<feature type="domain" description="Ig-like" evidence="4">
    <location>
        <begin position="30"/>
        <end position="138"/>
    </location>
</feature>
<keyword evidence="3" id="KW-0732">Signal</keyword>
<dbReference type="STRING" id="8167.A0A484CNJ1"/>
<feature type="region of interest" description="Disordered" evidence="1">
    <location>
        <begin position="638"/>
        <end position="679"/>
    </location>
</feature>
<evidence type="ECO:0000256" key="3">
    <source>
        <dbReference type="SAM" id="SignalP"/>
    </source>
</evidence>
<dbReference type="AlphaFoldDB" id="A0A484CNJ1"/>
<dbReference type="PROSITE" id="PS50835">
    <property type="entry name" value="IG_LIKE"/>
    <property type="match status" value="1"/>
</dbReference>
<keyword evidence="6" id="KW-1185">Reference proteome</keyword>
<feature type="chain" id="PRO_5019797660" description="Ig-like domain-containing protein" evidence="3">
    <location>
        <begin position="29"/>
        <end position="701"/>
    </location>
</feature>
<keyword evidence="2" id="KW-0472">Membrane</keyword>
<evidence type="ECO:0000256" key="1">
    <source>
        <dbReference type="SAM" id="MobiDB-lite"/>
    </source>
</evidence>
<feature type="signal peptide" evidence="3">
    <location>
        <begin position="1"/>
        <end position="28"/>
    </location>
</feature>
<dbReference type="GO" id="GO:0006954">
    <property type="term" value="P:inflammatory response"/>
    <property type="evidence" value="ECO:0007669"/>
    <property type="project" value="TreeGrafter"/>
</dbReference>
<feature type="region of interest" description="Disordered" evidence="1">
    <location>
        <begin position="486"/>
        <end position="511"/>
    </location>
</feature>
<proteinExistence type="predicted"/>